<name>W4JTZ4_HETIT</name>
<feature type="binding site" evidence="6">
    <location>
        <begin position="123"/>
        <end position="126"/>
    </location>
    <ligand>
        <name>FAD</name>
        <dbReference type="ChEBI" id="CHEBI:57692"/>
    </ligand>
</feature>
<dbReference type="Proteomes" id="UP000030671">
    <property type="component" value="Unassembled WGS sequence"/>
</dbReference>
<keyword evidence="3" id="KW-0285">Flavoprotein</keyword>
<dbReference type="InterPro" id="IPR036188">
    <property type="entry name" value="FAD/NAD-bd_sf"/>
</dbReference>
<evidence type="ECO:0000313" key="9">
    <source>
        <dbReference type="EMBL" id="ETW76924.1"/>
    </source>
</evidence>
<evidence type="ECO:0000256" key="1">
    <source>
        <dbReference type="ARBA" id="ARBA00001974"/>
    </source>
</evidence>
<keyword evidence="7" id="KW-0732">Signal</keyword>
<dbReference type="InterPro" id="IPR012132">
    <property type="entry name" value="GMC_OxRdtase"/>
</dbReference>
<evidence type="ECO:0000259" key="8">
    <source>
        <dbReference type="PROSITE" id="PS00624"/>
    </source>
</evidence>
<evidence type="ECO:0000256" key="2">
    <source>
        <dbReference type="ARBA" id="ARBA00010790"/>
    </source>
</evidence>
<dbReference type="KEGG" id="hir:HETIRDRAFT_66113"/>
<reference evidence="9 10" key="1">
    <citation type="journal article" date="2012" name="New Phytol.">
        <title>Insight into trade-off between wood decay and parasitism from the genome of a fungal forest pathogen.</title>
        <authorList>
            <person name="Olson A."/>
            <person name="Aerts A."/>
            <person name="Asiegbu F."/>
            <person name="Belbahri L."/>
            <person name="Bouzid O."/>
            <person name="Broberg A."/>
            <person name="Canback B."/>
            <person name="Coutinho P.M."/>
            <person name="Cullen D."/>
            <person name="Dalman K."/>
            <person name="Deflorio G."/>
            <person name="van Diepen L.T."/>
            <person name="Dunand C."/>
            <person name="Duplessis S."/>
            <person name="Durling M."/>
            <person name="Gonthier P."/>
            <person name="Grimwood J."/>
            <person name="Fossdal C.G."/>
            <person name="Hansson D."/>
            <person name="Henrissat B."/>
            <person name="Hietala A."/>
            <person name="Himmelstrand K."/>
            <person name="Hoffmeister D."/>
            <person name="Hogberg N."/>
            <person name="James T.Y."/>
            <person name="Karlsson M."/>
            <person name="Kohler A."/>
            <person name="Kues U."/>
            <person name="Lee Y.H."/>
            <person name="Lin Y.C."/>
            <person name="Lind M."/>
            <person name="Lindquist E."/>
            <person name="Lombard V."/>
            <person name="Lucas S."/>
            <person name="Lunden K."/>
            <person name="Morin E."/>
            <person name="Murat C."/>
            <person name="Park J."/>
            <person name="Raffaello T."/>
            <person name="Rouze P."/>
            <person name="Salamov A."/>
            <person name="Schmutz J."/>
            <person name="Solheim H."/>
            <person name="Stahlberg J."/>
            <person name="Velez H."/>
            <person name="de Vries R.P."/>
            <person name="Wiebenga A."/>
            <person name="Woodward S."/>
            <person name="Yakovlev I."/>
            <person name="Garbelotto M."/>
            <person name="Martin F."/>
            <person name="Grigoriev I.V."/>
            <person name="Stenlid J."/>
        </authorList>
    </citation>
    <scope>NUCLEOTIDE SEQUENCE [LARGE SCALE GENOMIC DNA]</scope>
    <source>
        <strain evidence="9 10">TC 32-1</strain>
    </source>
</reference>
<feature type="binding site" evidence="6">
    <location>
        <begin position="579"/>
        <end position="580"/>
    </location>
    <ligand>
        <name>FAD</name>
        <dbReference type="ChEBI" id="CHEBI:57692"/>
    </ligand>
</feature>
<dbReference type="GO" id="GO:0016614">
    <property type="term" value="F:oxidoreductase activity, acting on CH-OH group of donors"/>
    <property type="evidence" value="ECO:0007669"/>
    <property type="project" value="InterPro"/>
</dbReference>
<comment type="cofactor">
    <cofactor evidence="1 6">
        <name>FAD</name>
        <dbReference type="ChEBI" id="CHEBI:57692"/>
    </cofactor>
</comment>
<dbReference type="RefSeq" id="XP_009551205.1">
    <property type="nucleotide sequence ID" value="XM_009552910.1"/>
</dbReference>
<accession>W4JTZ4</accession>
<feature type="chain" id="PRO_5004843826" evidence="7">
    <location>
        <begin position="23"/>
        <end position="600"/>
    </location>
</feature>
<feature type="active site" description="Proton acceptor" evidence="5">
    <location>
        <position position="578"/>
    </location>
</feature>
<evidence type="ECO:0000313" key="10">
    <source>
        <dbReference type="Proteomes" id="UP000030671"/>
    </source>
</evidence>
<dbReference type="OrthoDB" id="269227at2759"/>
<dbReference type="Gene3D" id="3.50.50.60">
    <property type="entry name" value="FAD/NAD(P)-binding domain"/>
    <property type="match status" value="1"/>
</dbReference>
<organism evidence="9 10">
    <name type="scientific">Heterobasidion irregulare (strain TC 32-1)</name>
    <dbReference type="NCBI Taxonomy" id="747525"/>
    <lineage>
        <taxon>Eukaryota</taxon>
        <taxon>Fungi</taxon>
        <taxon>Dikarya</taxon>
        <taxon>Basidiomycota</taxon>
        <taxon>Agaricomycotina</taxon>
        <taxon>Agaricomycetes</taxon>
        <taxon>Russulales</taxon>
        <taxon>Bondarzewiaceae</taxon>
        <taxon>Heterobasidion</taxon>
        <taxon>Heterobasidion annosum species complex</taxon>
    </lineage>
</organism>
<dbReference type="PANTHER" id="PTHR11552">
    <property type="entry name" value="GLUCOSE-METHANOL-CHOLINE GMC OXIDOREDUCTASE"/>
    <property type="match status" value="1"/>
</dbReference>
<evidence type="ECO:0000256" key="4">
    <source>
        <dbReference type="ARBA" id="ARBA00022827"/>
    </source>
</evidence>
<proteinExistence type="inferred from homology"/>
<dbReference type="PIRSF" id="PIRSF000137">
    <property type="entry name" value="Alcohol_oxidase"/>
    <property type="match status" value="1"/>
</dbReference>
<evidence type="ECO:0000256" key="7">
    <source>
        <dbReference type="SAM" id="SignalP"/>
    </source>
</evidence>
<feature type="binding site" evidence="6">
    <location>
        <begin position="533"/>
        <end position="534"/>
    </location>
    <ligand>
        <name>FAD</name>
        <dbReference type="ChEBI" id="CHEBI:57692"/>
    </ligand>
</feature>
<keyword evidence="4 6" id="KW-0274">FAD</keyword>
<dbReference type="PANTHER" id="PTHR11552:SF147">
    <property type="entry name" value="CHOLINE DEHYDROGENASE, MITOCHONDRIAL"/>
    <property type="match status" value="1"/>
</dbReference>
<feature type="domain" description="Glucose-methanol-choline oxidoreductase N-terminal" evidence="8">
    <location>
        <begin position="305"/>
        <end position="319"/>
    </location>
</feature>
<dbReference type="eggNOG" id="KOG1238">
    <property type="taxonomic scope" value="Eukaryota"/>
</dbReference>
<dbReference type="HOGENOM" id="CLU_002865_6_3_1"/>
<dbReference type="Pfam" id="PF00732">
    <property type="entry name" value="GMC_oxred_N"/>
    <property type="match status" value="1"/>
</dbReference>
<sequence length="600" mass="64176">MLSLSWVLLASSLAVIRPVSSALYTDSADLSAAEYDYVVVGAGVGGGVVASRLSEEGGNSVLLIEAGVSNSGLEAVAVPYLCLTLFPDTSLNWNYTTTPQEGLNGREIPYPRGRLLGGSSSINDMVWTRGSVDDYGRYARISGDPGWSWDALRPFREGIEQVVPPADGHDTRGQIDEFAHGHHGPLGISVTGFPTNIDLMVINTTRELREFPFVRDMNAGHPLGIGWAQYSIRNGSRDSSATAYIHPALAARSNLDVLINVQATKLVQTGTEDGLPVFRGVQFANSANSSVRTVTARKEVIVSTGAVATPQLLLLSGIGNATYLSSVGITPIVDLPDVGQNLQDHPLLPNIFTVNTTALTHDDITRNATLQAEYLSLWNATRKGQFATSITNHIGWFRIPSNASIFETQEDPSAGPTAPHYEFVFLTAFSSAVQALPSEGHFMTIASVLVSPAARGSITLASTDPFDNPIVDPGLLSTDMDMFTIRESIKAARRVVTASTWDGYVVQPFGAFGDANTDAEIDAYARAQTATIWHPTCTARMAAWNATDGVVNPDLTVKGTRGLRIVDASVFPYIPAAHPQAAVYVFAERAASLIKAAARR</sequence>
<evidence type="ECO:0000256" key="6">
    <source>
        <dbReference type="PIRSR" id="PIRSR000137-2"/>
    </source>
</evidence>
<dbReference type="InterPro" id="IPR000172">
    <property type="entry name" value="GMC_OxRdtase_N"/>
</dbReference>
<feature type="signal peptide" evidence="7">
    <location>
        <begin position="1"/>
        <end position="22"/>
    </location>
</feature>
<dbReference type="SUPFAM" id="SSF51905">
    <property type="entry name" value="FAD/NAD(P)-binding domain"/>
    <property type="match status" value="1"/>
</dbReference>
<dbReference type="InterPro" id="IPR007867">
    <property type="entry name" value="GMC_OxRtase_C"/>
</dbReference>
<protein>
    <submittedName>
        <fullName evidence="9">Aryl-alcohol oxidase 4</fullName>
    </submittedName>
</protein>
<dbReference type="Gene3D" id="3.30.560.10">
    <property type="entry name" value="Glucose Oxidase, domain 3"/>
    <property type="match status" value="1"/>
</dbReference>
<dbReference type="Pfam" id="PF05199">
    <property type="entry name" value="GMC_oxred_C"/>
    <property type="match status" value="1"/>
</dbReference>
<gene>
    <name evidence="9" type="primary">aao4</name>
    <name evidence="9" type="ORF">HETIRDRAFT_66113</name>
</gene>
<dbReference type="GeneID" id="20678763"/>
<evidence type="ECO:0000256" key="3">
    <source>
        <dbReference type="ARBA" id="ARBA00022630"/>
    </source>
</evidence>
<dbReference type="AlphaFoldDB" id="W4JTZ4"/>
<dbReference type="SUPFAM" id="SSF54373">
    <property type="entry name" value="FAD-linked reductases, C-terminal domain"/>
    <property type="match status" value="1"/>
</dbReference>
<dbReference type="InParanoid" id="W4JTZ4"/>
<feature type="active site" description="Proton donor" evidence="5">
    <location>
        <position position="534"/>
    </location>
</feature>
<dbReference type="PROSITE" id="PS00624">
    <property type="entry name" value="GMC_OXRED_2"/>
    <property type="match status" value="1"/>
</dbReference>
<comment type="similarity">
    <text evidence="2">Belongs to the GMC oxidoreductase family.</text>
</comment>
<dbReference type="GO" id="GO:0050660">
    <property type="term" value="F:flavin adenine dinucleotide binding"/>
    <property type="evidence" value="ECO:0007669"/>
    <property type="project" value="InterPro"/>
</dbReference>
<dbReference type="EMBL" id="KI925464">
    <property type="protein sequence ID" value="ETW76924.1"/>
    <property type="molecule type" value="Genomic_DNA"/>
</dbReference>
<keyword evidence="10" id="KW-1185">Reference proteome</keyword>
<evidence type="ECO:0000256" key="5">
    <source>
        <dbReference type="PIRSR" id="PIRSR000137-1"/>
    </source>
</evidence>